<dbReference type="AlphaFoldDB" id="A0AAQ3TNB3"/>
<keyword evidence="2" id="KW-0433">Leucine-rich repeat</keyword>
<reference evidence="10 11" key="1">
    <citation type="submission" date="2024-02" db="EMBL/GenBank/DDBJ databases">
        <title>High-quality chromosome-scale genome assembly of Pensacola bahiagrass (Paspalum notatum Flugge var. saurae).</title>
        <authorList>
            <person name="Vega J.M."/>
            <person name="Podio M."/>
            <person name="Orjuela J."/>
            <person name="Siena L.A."/>
            <person name="Pessino S.C."/>
            <person name="Combes M.C."/>
            <person name="Mariac C."/>
            <person name="Albertini E."/>
            <person name="Pupilli F."/>
            <person name="Ortiz J.P.A."/>
            <person name="Leblanc O."/>
        </authorList>
    </citation>
    <scope>NUCLEOTIDE SEQUENCE [LARGE SCALE GENOMIC DNA]</scope>
    <source>
        <strain evidence="10">R1</strain>
        <tissue evidence="10">Leaf</tissue>
    </source>
</reference>
<dbReference type="Gene3D" id="3.40.50.300">
    <property type="entry name" value="P-loop containing nucleotide triphosphate hydrolases"/>
    <property type="match status" value="1"/>
</dbReference>
<dbReference type="GO" id="GO:0043531">
    <property type="term" value="F:ADP binding"/>
    <property type="evidence" value="ECO:0007669"/>
    <property type="project" value="InterPro"/>
</dbReference>
<proteinExistence type="inferred from homology"/>
<dbReference type="GO" id="GO:0006952">
    <property type="term" value="P:defense response"/>
    <property type="evidence" value="ECO:0007669"/>
    <property type="project" value="UniProtKB-KW"/>
</dbReference>
<keyword evidence="6" id="KW-0067">ATP-binding</keyword>
<feature type="compositionally biased region" description="Low complexity" evidence="7">
    <location>
        <begin position="266"/>
        <end position="278"/>
    </location>
</feature>
<evidence type="ECO:0000256" key="1">
    <source>
        <dbReference type="ARBA" id="ARBA00008894"/>
    </source>
</evidence>
<dbReference type="EMBL" id="CP144749">
    <property type="protein sequence ID" value="WVZ77033.1"/>
    <property type="molecule type" value="Genomic_DNA"/>
</dbReference>
<dbReference type="GO" id="GO:0005524">
    <property type="term" value="F:ATP binding"/>
    <property type="evidence" value="ECO:0007669"/>
    <property type="project" value="UniProtKB-KW"/>
</dbReference>
<evidence type="ECO:0000256" key="7">
    <source>
        <dbReference type="SAM" id="MobiDB-lite"/>
    </source>
</evidence>
<evidence type="ECO:0000256" key="5">
    <source>
        <dbReference type="ARBA" id="ARBA00022821"/>
    </source>
</evidence>
<dbReference type="InterPro" id="IPR002182">
    <property type="entry name" value="NB-ARC"/>
</dbReference>
<feature type="domain" description="NB-ARC" evidence="8">
    <location>
        <begin position="180"/>
        <end position="359"/>
    </location>
</feature>
<dbReference type="PANTHER" id="PTHR36766:SF36">
    <property type="entry name" value="AAA+ ATPASE DOMAIN-CONTAINING PROTEIN"/>
    <property type="match status" value="1"/>
</dbReference>
<dbReference type="InterPro" id="IPR041118">
    <property type="entry name" value="Rx_N"/>
</dbReference>
<dbReference type="Pfam" id="PF00931">
    <property type="entry name" value="NB-ARC"/>
    <property type="match status" value="1"/>
</dbReference>
<comment type="similarity">
    <text evidence="1">Belongs to the disease resistance NB-LRR family.</text>
</comment>
<sequence length="371" mass="40726">MAMILDAFVPMLGRMVAGAAKESLDMLLGVPGEMKRLEATLEDLSNILGDAERKRIADAAVEAWVRELKDVMYDADDVLDRWRMAEARSEPVPPPTNCCVPLFACLQDPMLTNAMAGQVKELNRRLESVCKRSSMFQFVKASSSSAPLRPQLRPPSSSSGGNGKTSSVIVHADLVGEKIEEDADTLVQALTSDDVRENVLVVAVTGAGGIGKTTLAKRVFADQRVRDEFDVRVWVCVSHDVDEADLLWSVIDGAGGGRGRRHQQHDTTTSSSSDSRSSLEPALQRAVSGKKVLLVMDDVWSDVAWSAVLRDALMAGARGGSRVLVTTRKEMVARQMKAVHIHRVHKLKPEDGWRLLKNQLLHLCLLHRVVY</sequence>
<name>A0AAQ3TNB3_PASNO</name>
<evidence type="ECO:0000313" key="11">
    <source>
        <dbReference type="Proteomes" id="UP001341281"/>
    </source>
</evidence>
<evidence type="ECO:0000313" key="10">
    <source>
        <dbReference type="EMBL" id="WVZ77033.1"/>
    </source>
</evidence>
<evidence type="ECO:0000259" key="8">
    <source>
        <dbReference type="Pfam" id="PF00931"/>
    </source>
</evidence>
<dbReference type="PRINTS" id="PR00364">
    <property type="entry name" value="DISEASERSIST"/>
</dbReference>
<feature type="region of interest" description="Disordered" evidence="7">
    <location>
        <begin position="256"/>
        <end position="279"/>
    </location>
</feature>
<protein>
    <submittedName>
        <fullName evidence="10">Uncharacterized protein</fullName>
    </submittedName>
</protein>
<dbReference type="Pfam" id="PF18052">
    <property type="entry name" value="Rx_N"/>
    <property type="match status" value="1"/>
</dbReference>
<gene>
    <name evidence="10" type="ORF">U9M48_024936</name>
</gene>
<evidence type="ECO:0000256" key="4">
    <source>
        <dbReference type="ARBA" id="ARBA00022741"/>
    </source>
</evidence>
<keyword evidence="3" id="KW-0677">Repeat</keyword>
<evidence type="ECO:0000259" key="9">
    <source>
        <dbReference type="Pfam" id="PF18052"/>
    </source>
</evidence>
<evidence type="ECO:0000256" key="2">
    <source>
        <dbReference type="ARBA" id="ARBA00022614"/>
    </source>
</evidence>
<accession>A0AAQ3TNB3</accession>
<dbReference type="PANTHER" id="PTHR36766">
    <property type="entry name" value="PLANT BROAD-SPECTRUM MILDEW RESISTANCE PROTEIN RPW8"/>
    <property type="match status" value="1"/>
</dbReference>
<dbReference type="SUPFAM" id="SSF52540">
    <property type="entry name" value="P-loop containing nucleoside triphosphate hydrolases"/>
    <property type="match status" value="1"/>
</dbReference>
<keyword evidence="11" id="KW-1185">Reference proteome</keyword>
<feature type="domain" description="Disease resistance N-terminal" evidence="9">
    <location>
        <begin position="11"/>
        <end position="90"/>
    </location>
</feature>
<keyword evidence="4" id="KW-0547">Nucleotide-binding</keyword>
<dbReference type="Proteomes" id="UP001341281">
    <property type="component" value="Chromosome 05"/>
</dbReference>
<evidence type="ECO:0000256" key="6">
    <source>
        <dbReference type="ARBA" id="ARBA00022840"/>
    </source>
</evidence>
<feature type="region of interest" description="Disordered" evidence="7">
    <location>
        <begin position="146"/>
        <end position="165"/>
    </location>
</feature>
<dbReference type="InterPro" id="IPR027417">
    <property type="entry name" value="P-loop_NTPase"/>
</dbReference>
<keyword evidence="5" id="KW-0611">Plant defense</keyword>
<dbReference type="Gene3D" id="1.20.5.4130">
    <property type="match status" value="1"/>
</dbReference>
<organism evidence="10 11">
    <name type="scientific">Paspalum notatum var. saurae</name>
    <dbReference type="NCBI Taxonomy" id="547442"/>
    <lineage>
        <taxon>Eukaryota</taxon>
        <taxon>Viridiplantae</taxon>
        <taxon>Streptophyta</taxon>
        <taxon>Embryophyta</taxon>
        <taxon>Tracheophyta</taxon>
        <taxon>Spermatophyta</taxon>
        <taxon>Magnoliopsida</taxon>
        <taxon>Liliopsida</taxon>
        <taxon>Poales</taxon>
        <taxon>Poaceae</taxon>
        <taxon>PACMAD clade</taxon>
        <taxon>Panicoideae</taxon>
        <taxon>Andropogonodae</taxon>
        <taxon>Paspaleae</taxon>
        <taxon>Paspalinae</taxon>
        <taxon>Paspalum</taxon>
    </lineage>
</organism>
<evidence type="ECO:0000256" key="3">
    <source>
        <dbReference type="ARBA" id="ARBA00022737"/>
    </source>
</evidence>